<dbReference type="CDD" id="cd18550">
    <property type="entry name" value="ABC_6TM_exporter_like"/>
    <property type="match status" value="1"/>
</dbReference>
<evidence type="ECO:0000256" key="8">
    <source>
        <dbReference type="SAM" id="Phobius"/>
    </source>
</evidence>
<keyword evidence="3" id="KW-0547">Nucleotide-binding</keyword>
<dbReference type="EMBL" id="JBHTCQ010000001">
    <property type="protein sequence ID" value="MFC7404893.1"/>
    <property type="molecule type" value="Genomic_DNA"/>
</dbReference>
<keyword evidence="6 8" id="KW-0472">Membrane</keyword>
<evidence type="ECO:0000259" key="9">
    <source>
        <dbReference type="PROSITE" id="PS50893"/>
    </source>
</evidence>
<keyword evidence="5 8" id="KW-1133">Transmembrane helix</keyword>
<dbReference type="InterPro" id="IPR039421">
    <property type="entry name" value="Type_1_exporter"/>
</dbReference>
<dbReference type="InterPro" id="IPR027417">
    <property type="entry name" value="P-loop_NTPase"/>
</dbReference>
<organism evidence="11 12">
    <name type="scientific">Georgenia alba</name>
    <dbReference type="NCBI Taxonomy" id="2233858"/>
    <lineage>
        <taxon>Bacteria</taxon>
        <taxon>Bacillati</taxon>
        <taxon>Actinomycetota</taxon>
        <taxon>Actinomycetes</taxon>
        <taxon>Micrococcales</taxon>
        <taxon>Bogoriellaceae</taxon>
        <taxon>Georgenia</taxon>
    </lineage>
</organism>
<feature type="transmembrane region" description="Helical" evidence="8">
    <location>
        <begin position="42"/>
        <end position="67"/>
    </location>
</feature>
<comment type="subcellular location">
    <subcellularLocation>
        <location evidence="1">Cell membrane</location>
        <topology evidence="1">Multi-pass membrane protein</topology>
    </subcellularLocation>
</comment>
<dbReference type="InterPro" id="IPR036640">
    <property type="entry name" value="ABC1_TM_sf"/>
</dbReference>
<dbReference type="PANTHER" id="PTHR43394:SF1">
    <property type="entry name" value="ATP-BINDING CASSETTE SUB-FAMILY B MEMBER 10, MITOCHONDRIAL"/>
    <property type="match status" value="1"/>
</dbReference>
<evidence type="ECO:0000256" key="5">
    <source>
        <dbReference type="ARBA" id="ARBA00022989"/>
    </source>
</evidence>
<evidence type="ECO:0000256" key="4">
    <source>
        <dbReference type="ARBA" id="ARBA00022840"/>
    </source>
</evidence>
<reference evidence="12" key="1">
    <citation type="journal article" date="2019" name="Int. J. Syst. Evol. Microbiol.">
        <title>The Global Catalogue of Microorganisms (GCM) 10K type strain sequencing project: providing services to taxonomists for standard genome sequencing and annotation.</title>
        <authorList>
            <consortium name="The Broad Institute Genomics Platform"/>
            <consortium name="The Broad Institute Genome Sequencing Center for Infectious Disease"/>
            <person name="Wu L."/>
            <person name="Ma J."/>
        </authorList>
    </citation>
    <scope>NUCLEOTIDE SEQUENCE [LARGE SCALE GENOMIC DNA]</scope>
    <source>
        <strain evidence="12">JCM 1490</strain>
    </source>
</reference>
<evidence type="ECO:0000256" key="3">
    <source>
        <dbReference type="ARBA" id="ARBA00022741"/>
    </source>
</evidence>
<dbReference type="Gene3D" id="1.20.1560.10">
    <property type="entry name" value="ABC transporter type 1, transmembrane domain"/>
    <property type="match status" value="1"/>
</dbReference>
<dbReference type="InterPro" id="IPR003439">
    <property type="entry name" value="ABC_transporter-like_ATP-bd"/>
</dbReference>
<keyword evidence="4 11" id="KW-0067">ATP-binding</keyword>
<dbReference type="InterPro" id="IPR011527">
    <property type="entry name" value="ABC1_TM_dom"/>
</dbReference>
<dbReference type="PROSITE" id="PS00211">
    <property type="entry name" value="ABC_TRANSPORTER_1"/>
    <property type="match status" value="1"/>
</dbReference>
<dbReference type="SUPFAM" id="SSF90123">
    <property type="entry name" value="ABC transporter transmembrane region"/>
    <property type="match status" value="1"/>
</dbReference>
<proteinExistence type="predicted"/>
<dbReference type="Proteomes" id="UP001596455">
    <property type="component" value="Unassembled WGS sequence"/>
</dbReference>
<gene>
    <name evidence="11" type="ORF">ACFQQL_07210</name>
</gene>
<dbReference type="SMART" id="SM00382">
    <property type="entry name" value="AAA"/>
    <property type="match status" value="1"/>
</dbReference>
<accession>A0ABW2Q8X7</accession>
<feature type="region of interest" description="Disordered" evidence="7">
    <location>
        <begin position="380"/>
        <end position="419"/>
    </location>
</feature>
<dbReference type="InterPro" id="IPR003593">
    <property type="entry name" value="AAA+_ATPase"/>
</dbReference>
<dbReference type="GO" id="GO:0005524">
    <property type="term" value="F:ATP binding"/>
    <property type="evidence" value="ECO:0007669"/>
    <property type="project" value="UniProtKB-KW"/>
</dbReference>
<evidence type="ECO:0000256" key="1">
    <source>
        <dbReference type="ARBA" id="ARBA00004651"/>
    </source>
</evidence>
<protein>
    <submittedName>
        <fullName evidence="11">ABC transporter ATP-binding protein</fullName>
    </submittedName>
</protein>
<sequence length="649" mass="68591">MGMRGMGGLGRSLYQDQSVKDRRLAPGTTRRVLGYARPYRFLIGWFLALVVAGALLVVATPLLLQRIIDDGVAAGDRRLVVILATLVAAVAVGEGLLTMLQRWFSARIGEGLIYDLRTDVFAHVQQQSIAFFTRSQTGSLVTRLNSDVVGAQRAFTSTLSGVVSNVISVLVVLVTMLALSWQITLLALAIVPLLLLPGRRVGRRLAALNRRGMELNAELGNRMTERFNVGGALLVKLFGSREREEAEYAERAEAVRDVGVRTAMSSVVFFAALGAMASLATALVYGAGGVLAIAGSVSVGTLVAFAGLLGRLYGPVSALSNVQVDVMSALVSFERVFEVLDLEPLLVDAPDATDLPAGPLAVELEDVSFSYPEAGSVSLASLEGGHADGGPVRAEGGGDDGALGGTEGAGTSANGLRRPDEQVLHDVSLRVEPGSMLALVGPSGAGKTTMSTLVSRLYDPTSGTVRVGGVDLRTVRQASIHEAIGVVTQDAHLFHDTLRANLLYARPEATDDDLMAALRAAHVEPLVLRLPDGLDTVVGDRGHRLSGGEKQRVAIARLLLRQPRVVVLDEATAHLDSESEAAVQLALDSAMTGRTSIVIAHRLSTVRRADEIVVLDQGRIRERGTHTALLAAGGLYAELYATQFAAQDA</sequence>
<dbReference type="Gene3D" id="3.40.50.300">
    <property type="entry name" value="P-loop containing nucleotide triphosphate hydrolases"/>
    <property type="match status" value="1"/>
</dbReference>
<feature type="compositionally biased region" description="Gly residues" evidence="7">
    <location>
        <begin position="399"/>
        <end position="408"/>
    </location>
</feature>
<dbReference type="InterPro" id="IPR017871">
    <property type="entry name" value="ABC_transporter-like_CS"/>
</dbReference>
<dbReference type="Pfam" id="PF00664">
    <property type="entry name" value="ABC_membrane"/>
    <property type="match status" value="1"/>
</dbReference>
<comment type="caution">
    <text evidence="11">The sequence shown here is derived from an EMBL/GenBank/DDBJ whole genome shotgun (WGS) entry which is preliminary data.</text>
</comment>
<feature type="domain" description="ABC transporter" evidence="9">
    <location>
        <begin position="406"/>
        <end position="642"/>
    </location>
</feature>
<dbReference type="PROSITE" id="PS50893">
    <property type="entry name" value="ABC_TRANSPORTER_2"/>
    <property type="match status" value="1"/>
</dbReference>
<keyword evidence="12" id="KW-1185">Reference proteome</keyword>
<evidence type="ECO:0000256" key="2">
    <source>
        <dbReference type="ARBA" id="ARBA00022692"/>
    </source>
</evidence>
<evidence type="ECO:0000256" key="6">
    <source>
        <dbReference type="ARBA" id="ARBA00023136"/>
    </source>
</evidence>
<dbReference type="PANTHER" id="PTHR43394">
    <property type="entry name" value="ATP-DEPENDENT PERMEASE MDL1, MITOCHONDRIAL"/>
    <property type="match status" value="1"/>
</dbReference>
<feature type="transmembrane region" description="Helical" evidence="8">
    <location>
        <begin position="291"/>
        <end position="310"/>
    </location>
</feature>
<dbReference type="SUPFAM" id="SSF52540">
    <property type="entry name" value="P-loop containing nucleoside triphosphate hydrolases"/>
    <property type="match status" value="1"/>
</dbReference>
<evidence type="ECO:0000256" key="7">
    <source>
        <dbReference type="SAM" id="MobiDB-lite"/>
    </source>
</evidence>
<keyword evidence="2 8" id="KW-0812">Transmembrane</keyword>
<feature type="transmembrane region" description="Helical" evidence="8">
    <location>
        <begin position="79"/>
        <end position="100"/>
    </location>
</feature>
<evidence type="ECO:0000313" key="12">
    <source>
        <dbReference type="Proteomes" id="UP001596455"/>
    </source>
</evidence>
<name>A0ABW2Q8X7_9MICO</name>
<dbReference type="Pfam" id="PF00005">
    <property type="entry name" value="ABC_tran"/>
    <property type="match status" value="1"/>
</dbReference>
<feature type="transmembrane region" description="Helical" evidence="8">
    <location>
        <begin position="266"/>
        <end position="285"/>
    </location>
</feature>
<evidence type="ECO:0000259" key="10">
    <source>
        <dbReference type="PROSITE" id="PS50929"/>
    </source>
</evidence>
<feature type="domain" description="ABC transmembrane type-1" evidence="10">
    <location>
        <begin position="45"/>
        <end position="328"/>
    </location>
</feature>
<dbReference type="RefSeq" id="WP_382393796.1">
    <property type="nucleotide sequence ID" value="NZ_JBHTCQ010000001.1"/>
</dbReference>
<dbReference type="PROSITE" id="PS50929">
    <property type="entry name" value="ABC_TM1F"/>
    <property type="match status" value="1"/>
</dbReference>
<feature type="transmembrane region" description="Helical" evidence="8">
    <location>
        <begin position="166"/>
        <end position="196"/>
    </location>
</feature>
<evidence type="ECO:0000313" key="11">
    <source>
        <dbReference type="EMBL" id="MFC7404893.1"/>
    </source>
</evidence>